<proteinExistence type="predicted"/>
<feature type="transmembrane region" description="Helical" evidence="1">
    <location>
        <begin position="70"/>
        <end position="90"/>
    </location>
</feature>
<feature type="transmembrane region" description="Helical" evidence="1">
    <location>
        <begin position="44"/>
        <end position="64"/>
    </location>
</feature>
<keyword evidence="1" id="KW-1133">Transmembrane helix</keyword>
<dbReference type="AlphaFoldDB" id="A0A7T7V0Z6"/>
<dbReference type="RefSeq" id="WP_034869931.1">
    <property type="nucleotide sequence ID" value="NZ_CAJJUP010000003.1"/>
</dbReference>
<organism evidence="2 3">
    <name type="scientific">Elizabethkingia bruuniana</name>
    <dbReference type="NCBI Taxonomy" id="1756149"/>
    <lineage>
        <taxon>Bacteria</taxon>
        <taxon>Pseudomonadati</taxon>
        <taxon>Bacteroidota</taxon>
        <taxon>Flavobacteriia</taxon>
        <taxon>Flavobacteriales</taxon>
        <taxon>Weeksellaceae</taxon>
        <taxon>Elizabethkingia</taxon>
    </lineage>
</organism>
<reference evidence="2 3" key="1">
    <citation type="submission" date="2020-12" db="EMBL/GenBank/DDBJ databases">
        <title>FDA dAtabase for Regulatory Grade micrObial Sequences (FDA-ARGOS): Supporting development and validation of Infectious Disease Dx tests.</title>
        <authorList>
            <person name="Kerrigan L."/>
            <person name="Long C."/>
            <person name="Tallon L."/>
            <person name="Sadzewicz L."/>
            <person name="Zhao X."/>
            <person name="Boylan J."/>
            <person name="Ott S."/>
            <person name="Bowen H."/>
            <person name="Vavikolanu K."/>
            <person name="Mehta A."/>
            <person name="Aluvathingal J."/>
            <person name="Nadendla S."/>
            <person name="Yan Y."/>
            <person name="Sichtig H."/>
        </authorList>
    </citation>
    <scope>NUCLEOTIDE SEQUENCE [LARGE SCALE GENOMIC DNA]</scope>
    <source>
        <strain evidence="2 3">FDAARGOS_1031</strain>
    </source>
</reference>
<keyword evidence="1" id="KW-0472">Membrane</keyword>
<dbReference type="GeneID" id="93134498"/>
<dbReference type="InterPro" id="IPR021215">
    <property type="entry name" value="DUF2752"/>
</dbReference>
<dbReference type="Proteomes" id="UP000595426">
    <property type="component" value="Chromosome"/>
</dbReference>
<evidence type="ECO:0000313" key="2">
    <source>
        <dbReference type="EMBL" id="QQN59873.1"/>
    </source>
</evidence>
<keyword evidence="1" id="KW-0812">Transmembrane</keyword>
<dbReference type="OrthoDB" id="9815897at2"/>
<evidence type="ECO:0000313" key="3">
    <source>
        <dbReference type="Proteomes" id="UP000595426"/>
    </source>
</evidence>
<dbReference type="Pfam" id="PF10825">
    <property type="entry name" value="DUF2752"/>
    <property type="match status" value="1"/>
</dbReference>
<keyword evidence="3" id="KW-1185">Reference proteome</keyword>
<sequence length="93" mass="10751">MLYIKIPKLQCVIKENTGVDCPGCGLQRSVEYLLNGEVMKSLQIYPGLIPLVCVFLFLGLHLWIDKTWTLRLMSFTFWLTLIVILGNYILKFI</sequence>
<gene>
    <name evidence="2" type="ORF">I6H88_04610</name>
</gene>
<dbReference type="KEGG" id="egm:AYC65_16375"/>
<name>A0A7T7V0Z6_9FLAO</name>
<accession>A0A7T7V0Z6</accession>
<evidence type="ECO:0000256" key="1">
    <source>
        <dbReference type="SAM" id="Phobius"/>
    </source>
</evidence>
<protein>
    <submittedName>
        <fullName evidence="2">DUF2752 domain-containing protein</fullName>
    </submittedName>
</protein>
<dbReference type="EMBL" id="CP067018">
    <property type="protein sequence ID" value="QQN59873.1"/>
    <property type="molecule type" value="Genomic_DNA"/>
</dbReference>